<accession>A0A0E9SJ72</accession>
<organism evidence="1">
    <name type="scientific">Anguilla anguilla</name>
    <name type="common">European freshwater eel</name>
    <name type="synonym">Muraena anguilla</name>
    <dbReference type="NCBI Taxonomy" id="7936"/>
    <lineage>
        <taxon>Eukaryota</taxon>
        <taxon>Metazoa</taxon>
        <taxon>Chordata</taxon>
        <taxon>Craniata</taxon>
        <taxon>Vertebrata</taxon>
        <taxon>Euteleostomi</taxon>
        <taxon>Actinopterygii</taxon>
        <taxon>Neopterygii</taxon>
        <taxon>Teleostei</taxon>
        <taxon>Anguilliformes</taxon>
        <taxon>Anguillidae</taxon>
        <taxon>Anguilla</taxon>
    </lineage>
</organism>
<evidence type="ECO:0000313" key="1">
    <source>
        <dbReference type="EMBL" id="JAH41429.1"/>
    </source>
</evidence>
<sequence length="26" mass="2861">MAATVSSILRVAITLEQRQVQIQCDS</sequence>
<name>A0A0E9SJ72_ANGAN</name>
<dbReference type="EMBL" id="GBXM01067148">
    <property type="protein sequence ID" value="JAH41429.1"/>
    <property type="molecule type" value="Transcribed_RNA"/>
</dbReference>
<protein>
    <submittedName>
        <fullName evidence="1">Uncharacterized protein</fullName>
    </submittedName>
</protein>
<reference evidence="1" key="2">
    <citation type="journal article" date="2015" name="Fish Shellfish Immunol.">
        <title>Early steps in the European eel (Anguilla anguilla)-Vibrio vulnificus interaction in the gills: Role of the RtxA13 toxin.</title>
        <authorList>
            <person name="Callol A."/>
            <person name="Pajuelo D."/>
            <person name="Ebbesson L."/>
            <person name="Teles M."/>
            <person name="MacKenzie S."/>
            <person name="Amaro C."/>
        </authorList>
    </citation>
    <scope>NUCLEOTIDE SEQUENCE</scope>
</reference>
<dbReference type="AlphaFoldDB" id="A0A0E9SJ72"/>
<reference evidence="1" key="1">
    <citation type="submission" date="2014-11" db="EMBL/GenBank/DDBJ databases">
        <authorList>
            <person name="Amaro Gonzalez C."/>
        </authorList>
    </citation>
    <scope>NUCLEOTIDE SEQUENCE</scope>
</reference>
<proteinExistence type="predicted"/>